<evidence type="ECO:0000256" key="1">
    <source>
        <dbReference type="SAM" id="Phobius"/>
    </source>
</evidence>
<dbReference type="Proteomes" id="UP001153712">
    <property type="component" value="Chromosome 4"/>
</dbReference>
<gene>
    <name evidence="2" type="ORF">PHYEVI_LOCUS7889</name>
</gene>
<dbReference type="AlphaFoldDB" id="A0A9N9XRI4"/>
<evidence type="ECO:0000313" key="2">
    <source>
        <dbReference type="EMBL" id="CAG9861554.1"/>
    </source>
</evidence>
<keyword evidence="3" id="KW-1185">Reference proteome</keyword>
<accession>A0A9N9XRI4</accession>
<proteinExistence type="predicted"/>
<protein>
    <submittedName>
        <fullName evidence="2">Uncharacterized protein</fullName>
    </submittedName>
</protein>
<keyword evidence="1" id="KW-0812">Transmembrane</keyword>
<keyword evidence="1" id="KW-1133">Transmembrane helix</keyword>
<name>A0A9N9XRI4_PHYSR</name>
<feature type="transmembrane region" description="Helical" evidence="1">
    <location>
        <begin position="12"/>
        <end position="31"/>
    </location>
</feature>
<reference evidence="2" key="1">
    <citation type="submission" date="2022-01" db="EMBL/GenBank/DDBJ databases">
        <authorList>
            <person name="King R."/>
        </authorList>
    </citation>
    <scope>NUCLEOTIDE SEQUENCE</scope>
</reference>
<keyword evidence="1" id="KW-0472">Membrane</keyword>
<sequence>MSGNRVVSFVKNNTAGIVSVSVILFFHWGWYKMQSMPEFGSNSPPKEFPLFSALRTYKKAFETHEESPAPNK</sequence>
<dbReference type="EMBL" id="OU900097">
    <property type="protein sequence ID" value="CAG9861554.1"/>
    <property type="molecule type" value="Genomic_DNA"/>
</dbReference>
<evidence type="ECO:0000313" key="3">
    <source>
        <dbReference type="Proteomes" id="UP001153712"/>
    </source>
</evidence>
<organism evidence="2 3">
    <name type="scientific">Phyllotreta striolata</name>
    <name type="common">Striped flea beetle</name>
    <name type="synonym">Crioceris striolata</name>
    <dbReference type="NCBI Taxonomy" id="444603"/>
    <lineage>
        <taxon>Eukaryota</taxon>
        <taxon>Metazoa</taxon>
        <taxon>Ecdysozoa</taxon>
        <taxon>Arthropoda</taxon>
        <taxon>Hexapoda</taxon>
        <taxon>Insecta</taxon>
        <taxon>Pterygota</taxon>
        <taxon>Neoptera</taxon>
        <taxon>Endopterygota</taxon>
        <taxon>Coleoptera</taxon>
        <taxon>Polyphaga</taxon>
        <taxon>Cucujiformia</taxon>
        <taxon>Chrysomeloidea</taxon>
        <taxon>Chrysomelidae</taxon>
        <taxon>Galerucinae</taxon>
        <taxon>Alticini</taxon>
        <taxon>Phyllotreta</taxon>
    </lineage>
</organism>